<reference evidence="3" key="1">
    <citation type="submission" date="2018-05" db="EMBL/GenBank/DDBJ databases">
        <authorList>
            <person name="Lanie J.A."/>
            <person name="Ng W.-L."/>
            <person name="Kazmierczak K.M."/>
            <person name="Andrzejewski T.M."/>
            <person name="Davidsen T.M."/>
            <person name="Wayne K.J."/>
            <person name="Tettelin H."/>
            <person name="Glass J.I."/>
            <person name="Rusch D."/>
            <person name="Podicherti R."/>
            <person name="Tsui H.-C.T."/>
            <person name="Winkler M.E."/>
        </authorList>
    </citation>
    <scope>NUCLEOTIDE SEQUENCE</scope>
</reference>
<dbReference type="PANTHER" id="PTHR30570:SF1">
    <property type="entry name" value="PHOSPHATE-BINDING PROTEIN PSTS"/>
    <property type="match status" value="1"/>
</dbReference>
<gene>
    <name evidence="3" type="ORF">METZ01_LOCUS228578</name>
</gene>
<organism evidence="3">
    <name type="scientific">marine metagenome</name>
    <dbReference type="NCBI Taxonomy" id="408172"/>
    <lineage>
        <taxon>unclassified sequences</taxon>
        <taxon>metagenomes</taxon>
        <taxon>ecological metagenomes</taxon>
    </lineage>
</organism>
<sequence>VRFKAQVMWYALVVAALGLFQVDCRGSDDSGDTTEMDIVQNAGSDTMVNLAQAWAEAYAGIVPTVSVEVSGGGSGTGIAALINGTVDIANASRQMKPEELERAKQNTGKEPKEYVVGFDALAVYVHKNNPLEEVTIEQLANIYGEKGTIASWSELGIDNKACATGEIIRISRQSNSGTYHYFRQALLSDTQ</sequence>
<feature type="non-terminal residue" evidence="3">
    <location>
        <position position="191"/>
    </location>
</feature>
<dbReference type="AlphaFoldDB" id="A0A382GLQ1"/>
<evidence type="ECO:0000256" key="1">
    <source>
        <dbReference type="ARBA" id="ARBA00022729"/>
    </source>
</evidence>
<name>A0A382GLQ1_9ZZZZ</name>
<keyword evidence="1" id="KW-0732">Signal</keyword>
<evidence type="ECO:0000313" key="3">
    <source>
        <dbReference type="EMBL" id="SVB75724.1"/>
    </source>
</evidence>
<dbReference type="InterPro" id="IPR050811">
    <property type="entry name" value="Phosphate_ABC_transporter"/>
</dbReference>
<feature type="domain" description="PBP" evidence="2">
    <location>
        <begin position="31"/>
        <end position="186"/>
    </location>
</feature>
<dbReference type="InterPro" id="IPR024370">
    <property type="entry name" value="PBP_domain"/>
</dbReference>
<dbReference type="EMBL" id="UINC01056096">
    <property type="protein sequence ID" value="SVB75724.1"/>
    <property type="molecule type" value="Genomic_DNA"/>
</dbReference>
<dbReference type="Pfam" id="PF12849">
    <property type="entry name" value="PBP_like_2"/>
    <property type="match status" value="1"/>
</dbReference>
<accession>A0A382GLQ1</accession>
<dbReference type="SUPFAM" id="SSF53850">
    <property type="entry name" value="Periplasmic binding protein-like II"/>
    <property type="match status" value="1"/>
</dbReference>
<proteinExistence type="predicted"/>
<feature type="non-terminal residue" evidence="3">
    <location>
        <position position="1"/>
    </location>
</feature>
<dbReference type="PANTHER" id="PTHR30570">
    <property type="entry name" value="PERIPLASMIC PHOSPHATE BINDING COMPONENT OF PHOSPHATE ABC TRANSPORTER"/>
    <property type="match status" value="1"/>
</dbReference>
<protein>
    <recommendedName>
        <fullName evidence="2">PBP domain-containing protein</fullName>
    </recommendedName>
</protein>
<evidence type="ECO:0000259" key="2">
    <source>
        <dbReference type="Pfam" id="PF12849"/>
    </source>
</evidence>
<dbReference type="Gene3D" id="3.40.190.10">
    <property type="entry name" value="Periplasmic binding protein-like II"/>
    <property type="match status" value="1"/>
</dbReference>